<dbReference type="Proteomes" id="UP000604730">
    <property type="component" value="Unassembled WGS sequence"/>
</dbReference>
<feature type="transmembrane region" description="Helical" evidence="7">
    <location>
        <begin position="393"/>
        <end position="415"/>
    </location>
</feature>
<feature type="transmembrane region" description="Helical" evidence="7">
    <location>
        <begin position="20"/>
        <end position="37"/>
    </location>
</feature>
<keyword evidence="3" id="KW-1003">Cell membrane</keyword>
<feature type="transmembrane region" description="Helical" evidence="7">
    <location>
        <begin position="421"/>
        <end position="444"/>
    </location>
</feature>
<evidence type="ECO:0000256" key="6">
    <source>
        <dbReference type="ARBA" id="ARBA00023136"/>
    </source>
</evidence>
<keyword evidence="5 7" id="KW-1133">Transmembrane helix</keyword>
<keyword evidence="4 7" id="KW-0812">Transmembrane</keyword>
<dbReference type="InterPro" id="IPR052031">
    <property type="entry name" value="Membrane_Transporter-Flippase"/>
</dbReference>
<dbReference type="NCBIfam" id="TIGR00797">
    <property type="entry name" value="matE"/>
    <property type="match status" value="1"/>
</dbReference>
<feature type="transmembrane region" description="Helical" evidence="7">
    <location>
        <begin position="106"/>
        <end position="127"/>
    </location>
</feature>
<reference evidence="8 9" key="1">
    <citation type="submission" date="2021-01" db="EMBL/GenBank/DDBJ databases">
        <title>Isolation and description of Catonella massiliensis sp. nov., a novel Catonella species, isolated from a stable periodontitis subject.</title>
        <authorList>
            <person name="Antezack A."/>
            <person name="Boxberger M."/>
            <person name="La Scola B."/>
            <person name="Monnet-Corti V."/>
        </authorList>
    </citation>
    <scope>NUCLEOTIDE SEQUENCE [LARGE SCALE GENOMIC DNA]</scope>
    <source>
        <strain evidence="8 9">Marseille-Q4567</strain>
    </source>
</reference>
<organism evidence="8 9">
    <name type="scientific">Catonella massiliensis</name>
    <dbReference type="NCBI Taxonomy" id="2799636"/>
    <lineage>
        <taxon>Bacteria</taxon>
        <taxon>Bacillati</taxon>
        <taxon>Bacillota</taxon>
        <taxon>Clostridia</taxon>
        <taxon>Lachnospirales</taxon>
        <taxon>Lachnospiraceae</taxon>
        <taxon>Catonella</taxon>
    </lineage>
</organism>
<dbReference type="Pfam" id="PF01554">
    <property type="entry name" value="MatE"/>
    <property type="match status" value="2"/>
</dbReference>
<dbReference type="PANTHER" id="PTHR43549">
    <property type="entry name" value="MULTIDRUG RESISTANCE PROTEIN YPNP-RELATED"/>
    <property type="match status" value="1"/>
</dbReference>
<feature type="transmembrane region" description="Helical" evidence="7">
    <location>
        <begin position="200"/>
        <end position="222"/>
    </location>
</feature>
<dbReference type="PIRSF" id="PIRSF006603">
    <property type="entry name" value="DinF"/>
    <property type="match status" value="1"/>
</dbReference>
<feature type="transmembrane region" description="Helical" evidence="7">
    <location>
        <begin position="57"/>
        <end position="86"/>
    </location>
</feature>
<keyword evidence="9" id="KW-1185">Reference proteome</keyword>
<feature type="transmembrane region" description="Helical" evidence="7">
    <location>
        <begin position="175"/>
        <end position="194"/>
    </location>
</feature>
<evidence type="ECO:0000313" key="8">
    <source>
        <dbReference type="EMBL" id="MBK5897942.1"/>
    </source>
</evidence>
<name>A0ABS1J1A8_9FIRM</name>
<gene>
    <name evidence="8" type="ORF">JJN12_09160</name>
</gene>
<evidence type="ECO:0000256" key="7">
    <source>
        <dbReference type="SAM" id="Phobius"/>
    </source>
</evidence>
<evidence type="ECO:0000256" key="3">
    <source>
        <dbReference type="ARBA" id="ARBA00022475"/>
    </source>
</evidence>
<accession>A0ABS1J1A8</accession>
<comment type="subcellular location">
    <subcellularLocation>
        <location evidence="1">Cell membrane</location>
        <topology evidence="1">Multi-pass membrane protein</topology>
    </subcellularLocation>
</comment>
<evidence type="ECO:0000313" key="9">
    <source>
        <dbReference type="Proteomes" id="UP000604730"/>
    </source>
</evidence>
<feature type="transmembrane region" description="Helical" evidence="7">
    <location>
        <begin position="291"/>
        <end position="313"/>
    </location>
</feature>
<feature type="transmembrane region" description="Helical" evidence="7">
    <location>
        <begin position="147"/>
        <end position="168"/>
    </location>
</feature>
<evidence type="ECO:0000256" key="5">
    <source>
        <dbReference type="ARBA" id="ARBA00022989"/>
    </source>
</evidence>
<feature type="transmembrane region" description="Helical" evidence="7">
    <location>
        <begin position="243"/>
        <end position="262"/>
    </location>
</feature>
<sequence>MELSMDKQTQSTNSILTGSISRNILMFFFPILLGSFLQQLYSTTDAVIVGKYVNKEALAAIGATTYIINILIGFFVGLSAGAAVIISQFYGANKGKNLSDSVHTSIALSLVSGVVIMIVGIIFSPMILHIMNTPSDIIDLSTTYLRVYFLGSIPVLVYNMGSSILRAVGDSKSPLYVLIVCTVVNVVLDILFVAVFKMGIFGAALATLLAQVVSALVVIIMLMRAEFSYKLDIKKIGFHKDELIAMLKIGLPTGFQSVMYSLSNMIVQSSVNSFGTDTVAAWTVFTTNDNFYWMVIGAFGVSVTTFVGQNFGAGNFDRIKKSVRITYIFTSASAVFLSLVFYIGCEHILHFFTNEQSVIDIGVYMFRHYCQFYIFFVGIEVLAGAIRATGDSLIPTLITAAGICGLRILWIFFVVPTNHHIGTVLTVYPVTWFLTSFVFTIYYLQGGWLRRRRRIMGI</sequence>
<keyword evidence="2" id="KW-0813">Transport</keyword>
<dbReference type="InterPro" id="IPR002528">
    <property type="entry name" value="MATE_fam"/>
</dbReference>
<evidence type="ECO:0000256" key="4">
    <source>
        <dbReference type="ARBA" id="ARBA00022692"/>
    </source>
</evidence>
<comment type="caution">
    <text evidence="8">The sequence shown here is derived from an EMBL/GenBank/DDBJ whole genome shotgun (WGS) entry which is preliminary data.</text>
</comment>
<dbReference type="PANTHER" id="PTHR43549:SF3">
    <property type="entry name" value="MULTIDRUG RESISTANCE PROTEIN YPNP-RELATED"/>
    <property type="match status" value="1"/>
</dbReference>
<feature type="transmembrane region" description="Helical" evidence="7">
    <location>
        <begin position="364"/>
        <end position="386"/>
    </location>
</feature>
<evidence type="ECO:0000256" key="1">
    <source>
        <dbReference type="ARBA" id="ARBA00004651"/>
    </source>
</evidence>
<dbReference type="CDD" id="cd13138">
    <property type="entry name" value="MATE_yoeA_like"/>
    <property type="match status" value="1"/>
</dbReference>
<evidence type="ECO:0000256" key="2">
    <source>
        <dbReference type="ARBA" id="ARBA00022448"/>
    </source>
</evidence>
<dbReference type="InterPro" id="IPR048279">
    <property type="entry name" value="MdtK-like"/>
</dbReference>
<keyword evidence="6 7" id="KW-0472">Membrane</keyword>
<feature type="transmembrane region" description="Helical" evidence="7">
    <location>
        <begin position="325"/>
        <end position="344"/>
    </location>
</feature>
<proteinExistence type="predicted"/>
<dbReference type="EMBL" id="JAEPRJ010000001">
    <property type="protein sequence ID" value="MBK5897942.1"/>
    <property type="molecule type" value="Genomic_DNA"/>
</dbReference>
<protein>
    <submittedName>
        <fullName evidence="8">MATE family efflux transporter</fullName>
    </submittedName>
</protein>